<dbReference type="Proteomes" id="UP000828048">
    <property type="component" value="Chromosome 11"/>
</dbReference>
<dbReference type="EMBL" id="CM037161">
    <property type="protein sequence ID" value="KAH7854064.1"/>
    <property type="molecule type" value="Genomic_DNA"/>
</dbReference>
<evidence type="ECO:0000313" key="2">
    <source>
        <dbReference type="Proteomes" id="UP000828048"/>
    </source>
</evidence>
<organism evidence="1 2">
    <name type="scientific">Vaccinium darrowii</name>
    <dbReference type="NCBI Taxonomy" id="229202"/>
    <lineage>
        <taxon>Eukaryota</taxon>
        <taxon>Viridiplantae</taxon>
        <taxon>Streptophyta</taxon>
        <taxon>Embryophyta</taxon>
        <taxon>Tracheophyta</taxon>
        <taxon>Spermatophyta</taxon>
        <taxon>Magnoliopsida</taxon>
        <taxon>eudicotyledons</taxon>
        <taxon>Gunneridae</taxon>
        <taxon>Pentapetalae</taxon>
        <taxon>asterids</taxon>
        <taxon>Ericales</taxon>
        <taxon>Ericaceae</taxon>
        <taxon>Vaccinioideae</taxon>
        <taxon>Vaccinieae</taxon>
        <taxon>Vaccinium</taxon>
    </lineage>
</organism>
<comment type="caution">
    <text evidence="1">The sequence shown here is derived from an EMBL/GenBank/DDBJ whole genome shotgun (WGS) entry which is preliminary data.</text>
</comment>
<name>A0ACB7YML0_9ERIC</name>
<proteinExistence type="predicted"/>
<reference evidence="1 2" key="1">
    <citation type="journal article" date="2021" name="Hortic Res">
        <title>High-quality reference genome and annotation aids understanding of berry development for evergreen blueberry (Vaccinium darrowii).</title>
        <authorList>
            <person name="Yu J."/>
            <person name="Hulse-Kemp A.M."/>
            <person name="Babiker E."/>
            <person name="Staton M."/>
        </authorList>
    </citation>
    <scope>NUCLEOTIDE SEQUENCE [LARGE SCALE GENOMIC DNA]</scope>
    <source>
        <strain evidence="2">cv. NJ 8807/NJ 8810</strain>
        <tissue evidence="1">Young leaf</tissue>
    </source>
</reference>
<gene>
    <name evidence="1" type="ORF">Vadar_009657</name>
</gene>
<protein>
    <submittedName>
        <fullName evidence="1">Uncharacterized protein</fullName>
    </submittedName>
</protein>
<keyword evidence="2" id="KW-1185">Reference proteome</keyword>
<evidence type="ECO:0000313" key="1">
    <source>
        <dbReference type="EMBL" id="KAH7854064.1"/>
    </source>
</evidence>
<accession>A0ACB7YML0</accession>
<sequence>MEPEAVIQEGPNDRSLLGYQQQHRLHAIWDNNGERPIDYKTVGCCRNEANLKRLPAPAPPVAELVRQAGFGGLMDIPFISLDLTLTTTLLERWRPETHSFHLRSGEWTVILQDVVVLLGVPVDGLPTVESTKQNWGVVGT</sequence>